<name>A0A3Q7FRD0_SOLLC</name>
<organism evidence="3">
    <name type="scientific">Solanum lycopersicum</name>
    <name type="common">Tomato</name>
    <name type="synonym">Lycopersicon esculentum</name>
    <dbReference type="NCBI Taxonomy" id="4081"/>
    <lineage>
        <taxon>Eukaryota</taxon>
        <taxon>Viridiplantae</taxon>
        <taxon>Streptophyta</taxon>
        <taxon>Embryophyta</taxon>
        <taxon>Tracheophyta</taxon>
        <taxon>Spermatophyta</taxon>
        <taxon>Magnoliopsida</taxon>
        <taxon>eudicotyledons</taxon>
        <taxon>Gunneridae</taxon>
        <taxon>Pentapetalae</taxon>
        <taxon>asterids</taxon>
        <taxon>lamiids</taxon>
        <taxon>Solanales</taxon>
        <taxon>Solanaceae</taxon>
        <taxon>Solanoideae</taxon>
        <taxon>Solaneae</taxon>
        <taxon>Solanum</taxon>
        <taxon>Solanum subgen. Lycopersicon</taxon>
    </lineage>
</organism>
<dbReference type="InterPro" id="IPR050148">
    <property type="entry name" value="Terpene_synthase-like"/>
</dbReference>
<dbReference type="GO" id="GO:0016114">
    <property type="term" value="P:terpenoid biosynthetic process"/>
    <property type="evidence" value="ECO:0007669"/>
    <property type="project" value="InterPro"/>
</dbReference>
<evidence type="ECO:0000313" key="4">
    <source>
        <dbReference type="Proteomes" id="UP000004994"/>
    </source>
</evidence>
<dbReference type="InterPro" id="IPR005630">
    <property type="entry name" value="Terpene_synthase_metal-bd"/>
</dbReference>
<sequence>MEYLNKYPDIIRRCATVIRLINDLGTSADELKRSDVPKSIQCYMNEKSVSEEEAREHINLLIKEITAHCMYQHGDGQGIQNSHIKNQISKLLFEPLIMRATVYTYLDRSPMTHLGELEGFDQIKR</sequence>
<protein>
    <recommendedName>
        <fullName evidence="2">Terpene synthase metal-binding domain-containing protein</fullName>
    </recommendedName>
</protein>
<dbReference type="GO" id="GO:0000287">
    <property type="term" value="F:magnesium ion binding"/>
    <property type="evidence" value="ECO:0007669"/>
    <property type="project" value="InterPro"/>
</dbReference>
<evidence type="ECO:0000313" key="3">
    <source>
        <dbReference type="EnsemblPlants" id="Solyc03g112175.1.1"/>
    </source>
</evidence>
<evidence type="ECO:0000259" key="2">
    <source>
        <dbReference type="Pfam" id="PF03936"/>
    </source>
</evidence>
<dbReference type="SUPFAM" id="SSF48576">
    <property type="entry name" value="Terpenoid synthases"/>
    <property type="match status" value="1"/>
</dbReference>
<dbReference type="PANTHER" id="PTHR31225">
    <property type="entry name" value="OS04G0344100 PROTEIN-RELATED"/>
    <property type="match status" value="1"/>
</dbReference>
<dbReference type="STRING" id="4081.A0A3Q7FRD0"/>
<accession>A0A3Q7FRD0</accession>
<dbReference type="InParanoid" id="A0A3Q7FRD0"/>
<dbReference type="Gene3D" id="1.10.600.10">
    <property type="entry name" value="Farnesyl Diphosphate Synthase"/>
    <property type="match status" value="1"/>
</dbReference>
<feature type="domain" description="Terpene synthase metal-binding" evidence="2">
    <location>
        <begin position="2"/>
        <end position="64"/>
    </location>
</feature>
<evidence type="ECO:0000256" key="1">
    <source>
        <dbReference type="ARBA" id="ARBA00022723"/>
    </source>
</evidence>
<proteinExistence type="predicted"/>
<dbReference type="PANTHER" id="PTHR31225:SF247">
    <property type="entry name" value="(-)-CAMPHENE_TRICYCLENE SYNTHASE, CHLOROPLASTIC-LIKE ISOFORM X1"/>
    <property type="match status" value="1"/>
</dbReference>
<dbReference type="GO" id="GO:0010333">
    <property type="term" value="F:terpene synthase activity"/>
    <property type="evidence" value="ECO:0007669"/>
    <property type="project" value="InterPro"/>
</dbReference>
<reference evidence="3" key="2">
    <citation type="submission" date="2019-01" db="UniProtKB">
        <authorList>
            <consortium name="EnsemblPlants"/>
        </authorList>
    </citation>
    <scope>IDENTIFICATION</scope>
    <source>
        <strain evidence="3">cv. Heinz 1706</strain>
    </source>
</reference>
<dbReference type="InterPro" id="IPR008949">
    <property type="entry name" value="Isoprenoid_synthase_dom_sf"/>
</dbReference>
<keyword evidence="4" id="KW-1185">Reference proteome</keyword>
<keyword evidence="1" id="KW-0479">Metal-binding</keyword>
<dbReference type="AlphaFoldDB" id="A0A3Q7FRD0"/>
<dbReference type="Proteomes" id="UP000004994">
    <property type="component" value="Chromosome 3"/>
</dbReference>
<dbReference type="EnsemblPlants" id="Solyc03g112175.1.1">
    <property type="protein sequence ID" value="Solyc03g112175.1.1"/>
    <property type="gene ID" value="Solyc03g112175.1"/>
</dbReference>
<reference evidence="3" key="1">
    <citation type="journal article" date="2012" name="Nature">
        <title>The tomato genome sequence provides insights into fleshy fruit evolution.</title>
        <authorList>
            <consortium name="Tomato Genome Consortium"/>
        </authorList>
    </citation>
    <scope>NUCLEOTIDE SEQUENCE [LARGE SCALE GENOMIC DNA]</scope>
    <source>
        <strain evidence="3">cv. Heinz 1706</strain>
    </source>
</reference>
<dbReference type="Gramene" id="Solyc03g112175.1.1">
    <property type="protein sequence ID" value="Solyc03g112175.1.1"/>
    <property type="gene ID" value="Solyc03g112175.1"/>
</dbReference>
<dbReference type="Pfam" id="PF03936">
    <property type="entry name" value="Terpene_synth_C"/>
    <property type="match status" value="1"/>
</dbReference>